<comment type="similarity">
    <text evidence="2">Belongs to the EccB family.</text>
</comment>
<protein>
    <submittedName>
        <fullName evidence="11">Type VII secretion protein EccB</fullName>
    </submittedName>
</protein>
<dbReference type="AlphaFoldDB" id="A0A1G4WLQ1"/>
<keyword evidence="4 10" id="KW-0812">Transmembrane</keyword>
<evidence type="ECO:0000256" key="3">
    <source>
        <dbReference type="ARBA" id="ARBA00022475"/>
    </source>
</evidence>
<sequence>MDRNATTKLQASGHRFLSRRMEYALACRDTRMLGDPIRAHSLALAAGAVLTVVVMGVCVGLAVIRPRGTIGDAPIVMARESGAIYVRVGDTLHPAMNLASARLIARTPATPALVSAASISVAKRGPLMGIPGAPAALPTVPSAAVAWTVCDGGDATTVFVGAAHGAESAPPLLVRPAGEGAATVYLLFDGRRALVDLRDRPVTRALRLDHVEPLIISRAMLNLVPEVAAIGVPVIEGLGEPGPSRLPGSRVGSVLQVRRTDAAPDQYVVLTSGIQRIGPVAADLIRFAVVQGEPVRDVPADRIAEIPVVEALPLRYLPRSGATPAGRDLTAQVCVRWVPSGTGAAPDVTVMVDKSPPTQFPTIALAQADGDGPHIDAVAIPDGAYVHATGAAGAGAATGPLFLVDQAGVAYGLESPETAQSLGLPGAPGSGPWPILAALPRGPALSSAAAFVQRDGITPPA</sequence>
<keyword evidence="3" id="KW-1003">Cell membrane</keyword>
<keyword evidence="9 10" id="KW-0472">Membrane</keyword>
<proteinExistence type="inferred from homology"/>
<dbReference type="GO" id="GO:0016787">
    <property type="term" value="F:hydrolase activity"/>
    <property type="evidence" value="ECO:0007669"/>
    <property type="project" value="UniProtKB-KW"/>
</dbReference>
<reference evidence="12" key="1">
    <citation type="submission" date="2016-10" db="EMBL/GenBank/DDBJ databases">
        <authorList>
            <person name="Varghese N."/>
            <person name="Submissions S."/>
        </authorList>
    </citation>
    <scope>NUCLEOTIDE SEQUENCE [LARGE SCALE GENOMIC DNA]</scope>
    <source>
        <strain evidence="12">UNC267MFSha1.1M11</strain>
    </source>
</reference>
<dbReference type="Gene3D" id="2.40.50.910">
    <property type="entry name" value="Type VII secretion system EccB, repeat 3 domain"/>
    <property type="match status" value="1"/>
</dbReference>
<evidence type="ECO:0000256" key="7">
    <source>
        <dbReference type="ARBA" id="ARBA00022840"/>
    </source>
</evidence>
<dbReference type="Proteomes" id="UP000199707">
    <property type="component" value="Unassembled WGS sequence"/>
</dbReference>
<evidence type="ECO:0000256" key="10">
    <source>
        <dbReference type="SAM" id="Phobius"/>
    </source>
</evidence>
<dbReference type="PANTHER" id="PTHR40765">
    <property type="entry name" value="ESX-2 SECRETION SYSTEM ATPASE ECCB2"/>
    <property type="match status" value="1"/>
</dbReference>
<dbReference type="EMBL" id="FMUB01000008">
    <property type="protein sequence ID" value="SCX25337.1"/>
    <property type="molecule type" value="Genomic_DNA"/>
</dbReference>
<evidence type="ECO:0000256" key="1">
    <source>
        <dbReference type="ARBA" id="ARBA00004162"/>
    </source>
</evidence>
<evidence type="ECO:0000256" key="9">
    <source>
        <dbReference type="ARBA" id="ARBA00023136"/>
    </source>
</evidence>
<dbReference type="GO" id="GO:0005886">
    <property type="term" value="C:plasma membrane"/>
    <property type="evidence" value="ECO:0007669"/>
    <property type="project" value="UniProtKB-SubCell"/>
</dbReference>
<keyword evidence="8 10" id="KW-1133">Transmembrane helix</keyword>
<evidence type="ECO:0000313" key="12">
    <source>
        <dbReference type="Proteomes" id="UP000199707"/>
    </source>
</evidence>
<evidence type="ECO:0000313" key="11">
    <source>
        <dbReference type="EMBL" id="SCX25337.1"/>
    </source>
</evidence>
<evidence type="ECO:0000256" key="5">
    <source>
        <dbReference type="ARBA" id="ARBA00022741"/>
    </source>
</evidence>
<organism evidence="11 12">
    <name type="scientific">Mycolicibacterium fluoranthenivorans</name>
    <dbReference type="NCBI Taxonomy" id="258505"/>
    <lineage>
        <taxon>Bacteria</taxon>
        <taxon>Bacillati</taxon>
        <taxon>Actinomycetota</taxon>
        <taxon>Actinomycetes</taxon>
        <taxon>Mycobacteriales</taxon>
        <taxon>Mycobacteriaceae</taxon>
        <taxon>Mycolicibacterium</taxon>
    </lineage>
</organism>
<accession>A0A1G4WLQ1</accession>
<evidence type="ECO:0000256" key="8">
    <source>
        <dbReference type="ARBA" id="ARBA00022989"/>
    </source>
</evidence>
<keyword evidence="5" id="KW-0547">Nucleotide-binding</keyword>
<dbReference type="InterPro" id="IPR044857">
    <property type="entry name" value="T7SS_EccB_R1"/>
</dbReference>
<dbReference type="RefSeq" id="WP_090359732.1">
    <property type="nucleotide sequence ID" value="NZ_FMUB01000008.1"/>
</dbReference>
<keyword evidence="6" id="KW-0378">Hydrolase</keyword>
<feature type="transmembrane region" description="Helical" evidence="10">
    <location>
        <begin position="41"/>
        <end position="64"/>
    </location>
</feature>
<dbReference type="NCBIfam" id="TIGR03919">
    <property type="entry name" value="T7SS_EccB"/>
    <property type="match status" value="1"/>
</dbReference>
<evidence type="ECO:0000256" key="6">
    <source>
        <dbReference type="ARBA" id="ARBA00022801"/>
    </source>
</evidence>
<dbReference type="GO" id="GO:0005576">
    <property type="term" value="C:extracellular region"/>
    <property type="evidence" value="ECO:0007669"/>
    <property type="project" value="TreeGrafter"/>
</dbReference>
<name>A0A1G4WLQ1_9MYCO</name>
<keyword evidence="7" id="KW-0067">ATP-binding</keyword>
<dbReference type="STRING" id="1502745.SAMN02799620_03820"/>
<evidence type="ECO:0000256" key="4">
    <source>
        <dbReference type="ARBA" id="ARBA00022692"/>
    </source>
</evidence>
<dbReference type="Pfam" id="PF05108">
    <property type="entry name" value="T7SS_ESX1_EccB"/>
    <property type="match status" value="1"/>
</dbReference>
<dbReference type="GO" id="GO:0005524">
    <property type="term" value="F:ATP binding"/>
    <property type="evidence" value="ECO:0007669"/>
    <property type="project" value="UniProtKB-KW"/>
</dbReference>
<dbReference type="InterPro" id="IPR042485">
    <property type="entry name" value="T7SS_EccB_R3"/>
</dbReference>
<dbReference type="InterPro" id="IPR007795">
    <property type="entry name" value="T7SS_EccB"/>
</dbReference>
<dbReference type="Gene3D" id="3.30.2390.20">
    <property type="entry name" value="Type VII secretion system EccB, repeat 1 domain"/>
    <property type="match status" value="1"/>
</dbReference>
<evidence type="ECO:0000256" key="2">
    <source>
        <dbReference type="ARBA" id="ARBA00008149"/>
    </source>
</evidence>
<gene>
    <name evidence="11" type="ORF">SAMN02799620_03820</name>
</gene>
<comment type="subcellular location">
    <subcellularLocation>
        <location evidence="1">Cell membrane</location>
        <topology evidence="1">Single-pass membrane protein</topology>
    </subcellularLocation>
</comment>
<dbReference type="PANTHER" id="PTHR40765:SF2">
    <property type="entry name" value="ESX-2 SECRETION SYSTEM ATPASE ECCB2"/>
    <property type="match status" value="1"/>
</dbReference>